<comment type="similarity">
    <text evidence="2">Belongs to the beta-catenin family.</text>
</comment>
<dbReference type="Pfam" id="PF13646">
    <property type="entry name" value="HEAT_2"/>
    <property type="match status" value="1"/>
</dbReference>
<dbReference type="eggNOG" id="ENOG502S5Q5">
    <property type="taxonomic scope" value="Eukaryota"/>
</dbReference>
<dbReference type="AlphaFoldDB" id="K3WVR8"/>
<proteinExistence type="inferred from homology"/>
<keyword evidence="10" id="KW-1185">Reference proteome</keyword>
<reference evidence="10" key="1">
    <citation type="journal article" date="2010" name="Genome Biol.">
        <title>Genome sequence of the necrotrophic plant pathogen Pythium ultimum reveals original pathogenicity mechanisms and effector repertoire.</title>
        <authorList>
            <person name="Levesque C.A."/>
            <person name="Brouwer H."/>
            <person name="Cano L."/>
            <person name="Hamilton J.P."/>
            <person name="Holt C."/>
            <person name="Huitema E."/>
            <person name="Raffaele S."/>
            <person name="Robideau G.P."/>
            <person name="Thines M."/>
            <person name="Win J."/>
            <person name="Zerillo M.M."/>
            <person name="Beakes G.W."/>
            <person name="Boore J.L."/>
            <person name="Busam D."/>
            <person name="Dumas B."/>
            <person name="Ferriera S."/>
            <person name="Fuerstenberg S.I."/>
            <person name="Gachon C.M."/>
            <person name="Gaulin E."/>
            <person name="Govers F."/>
            <person name="Grenville-Briggs L."/>
            <person name="Horner N."/>
            <person name="Hostetler J."/>
            <person name="Jiang R.H."/>
            <person name="Johnson J."/>
            <person name="Krajaejun T."/>
            <person name="Lin H."/>
            <person name="Meijer H.J."/>
            <person name="Moore B."/>
            <person name="Morris P."/>
            <person name="Phuntmart V."/>
            <person name="Puiu D."/>
            <person name="Shetty J."/>
            <person name="Stajich J.E."/>
            <person name="Tripathy S."/>
            <person name="Wawra S."/>
            <person name="van West P."/>
            <person name="Whitty B.R."/>
            <person name="Coutinho P.M."/>
            <person name="Henrissat B."/>
            <person name="Martin F."/>
            <person name="Thomas P.D."/>
            <person name="Tyler B.M."/>
            <person name="De Vries R.P."/>
            <person name="Kamoun S."/>
            <person name="Yandell M."/>
            <person name="Tisserat N."/>
            <person name="Buell C.R."/>
        </authorList>
    </citation>
    <scope>NUCLEOTIDE SEQUENCE</scope>
    <source>
        <strain evidence="10">DAOM:BR144</strain>
    </source>
</reference>
<dbReference type="Gene3D" id="1.25.10.10">
    <property type="entry name" value="Leucine-rich Repeat Variant"/>
    <property type="match status" value="1"/>
</dbReference>
<dbReference type="SMART" id="SM00185">
    <property type="entry name" value="ARM"/>
    <property type="match status" value="5"/>
</dbReference>
<dbReference type="OMA" id="NECSAWA"/>
<name>K3WVR8_GLOUD</name>
<evidence type="ECO:0000256" key="8">
    <source>
        <dbReference type="PROSITE-ProRule" id="PRU00259"/>
    </source>
</evidence>
<keyword evidence="5" id="KW-0472">Membrane</keyword>
<evidence type="ECO:0000256" key="3">
    <source>
        <dbReference type="ARBA" id="ARBA00022554"/>
    </source>
</evidence>
<dbReference type="InterPro" id="IPR000225">
    <property type="entry name" value="Armadillo"/>
</dbReference>
<evidence type="ECO:0000256" key="1">
    <source>
        <dbReference type="ARBA" id="ARBA00004592"/>
    </source>
</evidence>
<evidence type="ECO:0000256" key="5">
    <source>
        <dbReference type="ARBA" id="ARBA00023136"/>
    </source>
</evidence>
<dbReference type="InParanoid" id="K3WVR8"/>
<evidence type="ECO:0000256" key="6">
    <source>
        <dbReference type="ARBA" id="ARBA00023288"/>
    </source>
</evidence>
<accession>K3WVR8</accession>
<reference evidence="9" key="3">
    <citation type="submission" date="2015-02" db="UniProtKB">
        <authorList>
            <consortium name="EnsemblProtists"/>
        </authorList>
    </citation>
    <scope>IDENTIFICATION</scope>
    <source>
        <strain evidence="9">DAOM BR144</strain>
    </source>
</reference>
<dbReference type="InterPro" id="IPR016024">
    <property type="entry name" value="ARM-type_fold"/>
</dbReference>
<dbReference type="EnsemblProtists" id="PYU1_T009066">
    <property type="protein sequence ID" value="PYU1_T009066"/>
    <property type="gene ID" value="PYU1_G009048"/>
</dbReference>
<keyword evidence="3" id="KW-0926">Vacuole</keyword>
<dbReference type="EMBL" id="GL376599">
    <property type="status" value="NOT_ANNOTATED_CDS"/>
    <property type="molecule type" value="Genomic_DNA"/>
</dbReference>
<dbReference type="PANTHER" id="PTHR47249">
    <property type="entry name" value="VACUOLAR PROTEIN 8"/>
    <property type="match status" value="1"/>
</dbReference>
<keyword evidence="6" id="KW-0449">Lipoprotein</keyword>
<evidence type="ECO:0000256" key="7">
    <source>
        <dbReference type="ARBA" id="ARBA00026209"/>
    </source>
</evidence>
<evidence type="ECO:0000256" key="4">
    <source>
        <dbReference type="ARBA" id="ARBA00022737"/>
    </source>
</evidence>
<evidence type="ECO:0000256" key="2">
    <source>
        <dbReference type="ARBA" id="ARBA00005462"/>
    </source>
</evidence>
<dbReference type="VEuPathDB" id="FungiDB:PYU1_G009048"/>
<feature type="repeat" description="ARM" evidence="8">
    <location>
        <begin position="293"/>
        <end position="336"/>
    </location>
</feature>
<sequence length="410" mass="44054">MTPLAVAKNLPRRALLSATQLAWARSAVATERSFTCNASARALSIRSSSVPAIRSKQQVRLMSSTTTSDGQDVPNVWEAVRVMNANDVSTEERIAAIAVVKIDALEKLEKEQQAFEIIESNAVVALLEFLKDADSTEASHLLIPAFLSLIRLSVEPLIAQELVRLEAPALMAHFLTALEPRLQAAASLTLGNIALDPTSEQAVSTPTVIENVLHVLTSPHEAIQRAAATCLANIAAHRLVQERLCETTEAITTLSELLTAEHSDALRSSAAFALGNILSGRDISAQDTLRENGGLAELVMLLSPAFSEEVSSSAAWAIHHAVHLNHQSQSLIGEAGGLNLLVQQLSAATVQLQTNALLALESAVEAHVQNQAWCRTNNVVELLQQVEQDDGDDMDDNAKRALTAILHQLE</sequence>
<dbReference type="GO" id="GO:0071562">
    <property type="term" value="P:nucleus-vacuole junction assembly"/>
    <property type="evidence" value="ECO:0007669"/>
    <property type="project" value="InterPro"/>
</dbReference>
<comment type="subcellular location">
    <subcellularLocation>
        <location evidence="1">Vacuole membrane</location>
        <topology evidence="1">Lipid-anchor</topology>
    </subcellularLocation>
</comment>
<dbReference type="SUPFAM" id="SSF48371">
    <property type="entry name" value="ARM repeat"/>
    <property type="match status" value="1"/>
</dbReference>
<dbReference type="GO" id="GO:0005774">
    <property type="term" value="C:vacuolar membrane"/>
    <property type="evidence" value="ECO:0007669"/>
    <property type="project" value="UniProtKB-SubCell"/>
</dbReference>
<dbReference type="PANTHER" id="PTHR47249:SF1">
    <property type="entry name" value="VACUOLAR PROTEIN 8"/>
    <property type="match status" value="1"/>
</dbReference>
<evidence type="ECO:0000313" key="9">
    <source>
        <dbReference type="EnsemblProtists" id="PYU1_T009066"/>
    </source>
</evidence>
<dbReference type="HOGENOM" id="CLU_682390_0_0_1"/>
<evidence type="ECO:0000313" key="10">
    <source>
        <dbReference type="Proteomes" id="UP000019132"/>
    </source>
</evidence>
<dbReference type="InterPro" id="IPR011989">
    <property type="entry name" value="ARM-like"/>
</dbReference>
<protein>
    <recommendedName>
        <fullName evidence="7">Vacuolar protein 8</fullName>
    </recommendedName>
</protein>
<dbReference type="STRING" id="431595.K3WVR8"/>
<dbReference type="PROSITE" id="PS50176">
    <property type="entry name" value="ARM_REPEAT"/>
    <property type="match status" value="1"/>
</dbReference>
<reference evidence="10" key="2">
    <citation type="submission" date="2010-04" db="EMBL/GenBank/DDBJ databases">
        <authorList>
            <person name="Buell R."/>
            <person name="Hamilton J."/>
            <person name="Hostetler J."/>
        </authorList>
    </citation>
    <scope>NUCLEOTIDE SEQUENCE [LARGE SCALE GENOMIC DNA]</scope>
    <source>
        <strain evidence="10">DAOM:BR144</strain>
    </source>
</reference>
<organism evidence="9 10">
    <name type="scientific">Globisporangium ultimum (strain ATCC 200006 / CBS 805.95 / DAOM BR144)</name>
    <name type="common">Pythium ultimum</name>
    <dbReference type="NCBI Taxonomy" id="431595"/>
    <lineage>
        <taxon>Eukaryota</taxon>
        <taxon>Sar</taxon>
        <taxon>Stramenopiles</taxon>
        <taxon>Oomycota</taxon>
        <taxon>Peronosporomycetes</taxon>
        <taxon>Pythiales</taxon>
        <taxon>Pythiaceae</taxon>
        <taxon>Globisporangium</taxon>
    </lineage>
</organism>
<dbReference type="GO" id="GO:0043495">
    <property type="term" value="F:protein-membrane adaptor activity"/>
    <property type="evidence" value="ECO:0007669"/>
    <property type="project" value="InterPro"/>
</dbReference>
<dbReference type="InterPro" id="IPR045156">
    <property type="entry name" value="Vac8"/>
</dbReference>
<dbReference type="Proteomes" id="UP000019132">
    <property type="component" value="Unassembled WGS sequence"/>
</dbReference>
<keyword evidence="4" id="KW-0677">Repeat</keyword>